<sequence length="84" mass="8984">MTIDLSSTDAGRVNDNLPAARDFSMLLPFIYDTSSFPDRQVQIANVDTTIASTPAEGHAPPLSHPSTDSTDHTKGEKSGKPVDK</sequence>
<comment type="caution">
    <text evidence="2">The sequence shown here is derived from an EMBL/GenBank/DDBJ whole genome shotgun (WGS) entry which is preliminary data.</text>
</comment>
<feature type="region of interest" description="Disordered" evidence="1">
    <location>
        <begin position="49"/>
        <end position="84"/>
    </location>
</feature>
<evidence type="ECO:0000313" key="3">
    <source>
        <dbReference type="Proteomes" id="UP001152087"/>
    </source>
</evidence>
<evidence type="ECO:0000256" key="1">
    <source>
        <dbReference type="SAM" id="MobiDB-lite"/>
    </source>
</evidence>
<dbReference type="OrthoDB" id="5096971at2759"/>
<reference evidence="2" key="1">
    <citation type="submission" date="2022-09" db="EMBL/GenBank/DDBJ databases">
        <title>Fusarium specimens isolated from Avocado Roots.</title>
        <authorList>
            <person name="Stajich J."/>
            <person name="Roper C."/>
            <person name="Heimlech-Rivalta G."/>
        </authorList>
    </citation>
    <scope>NUCLEOTIDE SEQUENCE</scope>
    <source>
        <strain evidence="2">A02</strain>
    </source>
</reference>
<dbReference type="AlphaFoldDB" id="A0A9W8R6C2"/>
<gene>
    <name evidence="2" type="ORF">NW755_006086</name>
</gene>
<name>A0A9W8R6C2_9HYPO</name>
<dbReference type="EMBL" id="JAOQAV010000013">
    <property type="protein sequence ID" value="KAJ4189268.1"/>
    <property type="molecule type" value="Genomic_DNA"/>
</dbReference>
<protein>
    <submittedName>
        <fullName evidence="2">Uncharacterized protein</fullName>
    </submittedName>
</protein>
<dbReference type="Proteomes" id="UP001152087">
    <property type="component" value="Unassembled WGS sequence"/>
</dbReference>
<keyword evidence="3" id="KW-1185">Reference proteome</keyword>
<accession>A0A9W8R6C2</accession>
<proteinExistence type="predicted"/>
<organism evidence="2 3">
    <name type="scientific">Fusarium falciforme</name>
    <dbReference type="NCBI Taxonomy" id="195108"/>
    <lineage>
        <taxon>Eukaryota</taxon>
        <taxon>Fungi</taxon>
        <taxon>Dikarya</taxon>
        <taxon>Ascomycota</taxon>
        <taxon>Pezizomycotina</taxon>
        <taxon>Sordariomycetes</taxon>
        <taxon>Hypocreomycetidae</taxon>
        <taxon>Hypocreales</taxon>
        <taxon>Nectriaceae</taxon>
        <taxon>Fusarium</taxon>
        <taxon>Fusarium solani species complex</taxon>
    </lineage>
</organism>
<evidence type="ECO:0000313" key="2">
    <source>
        <dbReference type="EMBL" id="KAJ4189268.1"/>
    </source>
</evidence>
<feature type="compositionally biased region" description="Basic and acidic residues" evidence="1">
    <location>
        <begin position="69"/>
        <end position="84"/>
    </location>
</feature>